<dbReference type="Pfam" id="PF21365">
    <property type="entry name" value="Glyco_hydro_31_3rd"/>
    <property type="match status" value="1"/>
</dbReference>
<dbReference type="PANTHER" id="PTHR43863:SF2">
    <property type="entry name" value="MALTASE-GLUCOAMYLASE"/>
    <property type="match status" value="1"/>
</dbReference>
<feature type="domain" description="Glycoside hydrolase family 31 TIM barrel" evidence="4">
    <location>
        <begin position="251"/>
        <end position="585"/>
    </location>
</feature>
<reference evidence="6" key="1">
    <citation type="journal article" date="2021" name="Nat. Commun.">
        <title>Genetic determinants of endophytism in the Arabidopsis root mycobiome.</title>
        <authorList>
            <person name="Mesny F."/>
            <person name="Miyauchi S."/>
            <person name="Thiergart T."/>
            <person name="Pickel B."/>
            <person name="Atanasova L."/>
            <person name="Karlsson M."/>
            <person name="Huettel B."/>
            <person name="Barry K.W."/>
            <person name="Haridas S."/>
            <person name="Chen C."/>
            <person name="Bauer D."/>
            <person name="Andreopoulos W."/>
            <person name="Pangilinan J."/>
            <person name="LaButti K."/>
            <person name="Riley R."/>
            <person name="Lipzen A."/>
            <person name="Clum A."/>
            <person name="Drula E."/>
            <person name="Henrissat B."/>
            <person name="Kohler A."/>
            <person name="Grigoriev I.V."/>
            <person name="Martin F.M."/>
            <person name="Hacquard S."/>
        </authorList>
    </citation>
    <scope>NUCLEOTIDE SEQUENCE</scope>
    <source>
        <strain evidence="6">MPI-CAGE-AT-0016</strain>
    </source>
</reference>
<evidence type="ECO:0000256" key="2">
    <source>
        <dbReference type="RuleBase" id="RU361185"/>
    </source>
</evidence>
<gene>
    <name evidence="6" type="ORF">B0T11DRAFT_262454</name>
</gene>
<dbReference type="Proteomes" id="UP000813385">
    <property type="component" value="Unassembled WGS sequence"/>
</dbReference>
<dbReference type="Gene3D" id="2.60.40.1180">
    <property type="entry name" value="Golgi alpha-mannosidase II"/>
    <property type="match status" value="1"/>
</dbReference>
<dbReference type="SUPFAM" id="SSF51011">
    <property type="entry name" value="Glycosyl hydrolase domain"/>
    <property type="match status" value="1"/>
</dbReference>
<keyword evidence="2" id="KW-0326">Glycosidase</keyword>
<name>A0A8K0T740_9PEZI</name>
<accession>A0A8K0T740</accession>
<protein>
    <submittedName>
        <fullName evidence="6">Alpha-xylosidase</fullName>
    </submittedName>
</protein>
<dbReference type="Gene3D" id="2.60.40.1760">
    <property type="entry name" value="glycosyl hydrolase (family 31)"/>
    <property type="match status" value="1"/>
</dbReference>
<dbReference type="OrthoDB" id="10070917at2759"/>
<dbReference type="Gene3D" id="3.20.20.80">
    <property type="entry name" value="Glycosidases"/>
    <property type="match status" value="1"/>
</dbReference>
<dbReference type="Pfam" id="PF01055">
    <property type="entry name" value="Glyco_hydro_31_2nd"/>
    <property type="match status" value="1"/>
</dbReference>
<dbReference type="GO" id="GO:0005975">
    <property type="term" value="P:carbohydrate metabolic process"/>
    <property type="evidence" value="ECO:0007669"/>
    <property type="project" value="InterPro"/>
</dbReference>
<dbReference type="InterPro" id="IPR011013">
    <property type="entry name" value="Gal_mutarotase_sf_dom"/>
</dbReference>
<dbReference type="InterPro" id="IPR048395">
    <property type="entry name" value="Glyco_hydro_31_C"/>
</dbReference>
<keyword evidence="7" id="KW-1185">Reference proteome</keyword>
<dbReference type="SUPFAM" id="SSF51445">
    <property type="entry name" value="(Trans)glycosidases"/>
    <property type="match status" value="1"/>
</dbReference>
<comment type="caution">
    <text evidence="6">The sequence shown here is derived from an EMBL/GenBank/DDBJ whole genome shotgun (WGS) entry which is preliminary data.</text>
</comment>
<evidence type="ECO:0000259" key="4">
    <source>
        <dbReference type="Pfam" id="PF01055"/>
    </source>
</evidence>
<evidence type="ECO:0000259" key="5">
    <source>
        <dbReference type="Pfam" id="PF21365"/>
    </source>
</evidence>
<feature type="region of interest" description="Disordered" evidence="3">
    <location>
        <begin position="1"/>
        <end position="23"/>
    </location>
</feature>
<sequence>MAPQQGNQEYGTRPDPSFSNEDGRRLAFSFDSELLYIEPWGSNALRVRATCLAKLQDKPWALTETPSETPKPTIDIQPGSASIVNGKIKAHISRRGKITVTNTETGKVLLEEFARHRLDILDPKCSSLRIQAREWKPRLGSADYHLTMRFESQDRNERIYGMGQYQQPFLNLKGSDLELAQRNSQASVPFALSSLGYGFLWNNPGIGRAVFSSLTTSFEAYATDTLDYWVVAGDSPADIIREYTQVTGRVPMMPEYGLGFWQCKLRYQTQEELLEVAREYKRRNLPIDLIVADYFHWPNQGDWRFDPTFWPDPDAMVKELKEMGIELMVSVWPTVEKSSENYTEILRKGFLIRQDRGVRMSMEAHHGPIHFDATNPEARKFVWDTVKKNYYNKGIKVFWLDEAEPEYTVYDFDIYRYHLGPNLSVGNFYPSEFARGFYEGLKEAGEDKIVNLLRCAWAGSQKYGALVWSGDIASSWSSLRNQLAAGLNMGIAGFSWFTTDIGGFHGGINDDPEFRELFVRWFQWGTYCPVMRLHGDREPKQPRLGTTGGSHCLSGGPNEVWSYGEEVYGICEKYLRIREAMRDYTRELMTAAHERGDPIMRPLFYDFPGEKRCWEIEDQFMYGPKYLVAPVLYPKQESREVYLPGEGVKWEGTDGTVYEGGKTVEVKTPLDTLPVFTRQ</sequence>
<evidence type="ECO:0000313" key="6">
    <source>
        <dbReference type="EMBL" id="KAH7347383.1"/>
    </source>
</evidence>
<feature type="domain" description="Glycosyl hydrolase family 31 C-terminal" evidence="5">
    <location>
        <begin position="596"/>
        <end position="679"/>
    </location>
</feature>
<dbReference type="SUPFAM" id="SSF74650">
    <property type="entry name" value="Galactose mutarotase-like"/>
    <property type="match status" value="1"/>
</dbReference>
<dbReference type="AlphaFoldDB" id="A0A8K0T740"/>
<proteinExistence type="inferred from homology"/>
<dbReference type="GO" id="GO:0004553">
    <property type="term" value="F:hydrolase activity, hydrolyzing O-glycosyl compounds"/>
    <property type="evidence" value="ECO:0007669"/>
    <property type="project" value="InterPro"/>
</dbReference>
<evidence type="ECO:0000313" key="7">
    <source>
        <dbReference type="Proteomes" id="UP000813385"/>
    </source>
</evidence>
<dbReference type="CDD" id="cd06591">
    <property type="entry name" value="GH31_xylosidase_XylS"/>
    <property type="match status" value="1"/>
</dbReference>
<dbReference type="InterPro" id="IPR051816">
    <property type="entry name" value="Glycosyl_Hydrolase_31"/>
</dbReference>
<evidence type="ECO:0000256" key="1">
    <source>
        <dbReference type="ARBA" id="ARBA00007806"/>
    </source>
</evidence>
<dbReference type="InterPro" id="IPR017853">
    <property type="entry name" value="GH"/>
</dbReference>
<dbReference type="EMBL" id="JAGPXD010000007">
    <property type="protein sequence ID" value="KAH7347383.1"/>
    <property type="molecule type" value="Genomic_DNA"/>
</dbReference>
<organism evidence="6 7">
    <name type="scientific">Plectosphaerella cucumerina</name>
    <dbReference type="NCBI Taxonomy" id="40658"/>
    <lineage>
        <taxon>Eukaryota</taxon>
        <taxon>Fungi</taxon>
        <taxon>Dikarya</taxon>
        <taxon>Ascomycota</taxon>
        <taxon>Pezizomycotina</taxon>
        <taxon>Sordariomycetes</taxon>
        <taxon>Hypocreomycetidae</taxon>
        <taxon>Glomerellales</taxon>
        <taxon>Plectosphaerellaceae</taxon>
        <taxon>Plectosphaerella</taxon>
    </lineage>
</organism>
<dbReference type="PANTHER" id="PTHR43863">
    <property type="entry name" value="HYDROLASE, PUTATIVE (AFU_ORTHOLOGUE AFUA_1G03140)-RELATED"/>
    <property type="match status" value="1"/>
</dbReference>
<evidence type="ECO:0000256" key="3">
    <source>
        <dbReference type="SAM" id="MobiDB-lite"/>
    </source>
</evidence>
<dbReference type="InterPro" id="IPR000322">
    <property type="entry name" value="Glyco_hydro_31_TIM"/>
</dbReference>
<dbReference type="InterPro" id="IPR013780">
    <property type="entry name" value="Glyco_hydro_b"/>
</dbReference>
<comment type="similarity">
    <text evidence="1 2">Belongs to the glycosyl hydrolase 31 family.</text>
</comment>
<feature type="compositionally biased region" description="Polar residues" evidence="3">
    <location>
        <begin position="1"/>
        <end position="10"/>
    </location>
</feature>
<dbReference type="GO" id="GO:0030246">
    <property type="term" value="F:carbohydrate binding"/>
    <property type="evidence" value="ECO:0007669"/>
    <property type="project" value="InterPro"/>
</dbReference>
<dbReference type="CDD" id="cd14752">
    <property type="entry name" value="GH31_N"/>
    <property type="match status" value="1"/>
</dbReference>
<keyword evidence="2" id="KW-0378">Hydrolase</keyword>